<evidence type="ECO:0000256" key="2">
    <source>
        <dbReference type="ARBA" id="ARBA00022618"/>
    </source>
</evidence>
<accession>A0A2A5RXD7</accession>
<dbReference type="GO" id="GO:0009898">
    <property type="term" value="C:cytoplasmic side of plasma membrane"/>
    <property type="evidence" value="ECO:0007669"/>
    <property type="project" value="UniProtKB-UniRule"/>
</dbReference>
<dbReference type="Pfam" id="PF14450">
    <property type="entry name" value="FtsA"/>
    <property type="match status" value="1"/>
</dbReference>
<evidence type="ECO:0000313" key="9">
    <source>
        <dbReference type="Proteomes" id="UP000242246"/>
    </source>
</evidence>
<keyword evidence="1 5" id="KW-1003">Cell membrane</keyword>
<dbReference type="PANTHER" id="PTHR32432">
    <property type="entry name" value="CELL DIVISION PROTEIN FTSA-RELATED"/>
    <property type="match status" value="1"/>
</dbReference>
<dbReference type="EMBL" id="JXJX01000011">
    <property type="protein sequence ID" value="PCS05891.1"/>
    <property type="molecule type" value="Genomic_DNA"/>
</dbReference>
<comment type="subunit">
    <text evidence="5">Self-interacts. Interacts with FtsZ.</text>
</comment>
<dbReference type="InterPro" id="IPR003494">
    <property type="entry name" value="SHS2_FtsA"/>
</dbReference>
<dbReference type="PANTHER" id="PTHR32432:SF4">
    <property type="entry name" value="CELL DIVISION PROTEIN FTSA"/>
    <property type="match status" value="1"/>
</dbReference>
<comment type="caution">
    <text evidence="8">The sequence shown here is derived from an EMBL/GenBank/DDBJ whole genome shotgun (WGS) entry which is preliminary data.</text>
</comment>
<dbReference type="InterPro" id="IPR043129">
    <property type="entry name" value="ATPase_NBD"/>
</dbReference>
<evidence type="ECO:0000256" key="1">
    <source>
        <dbReference type="ARBA" id="ARBA00022475"/>
    </source>
</evidence>
<dbReference type="GO" id="GO:0043093">
    <property type="term" value="P:FtsZ-dependent cytokinesis"/>
    <property type="evidence" value="ECO:0007669"/>
    <property type="project" value="UniProtKB-UniRule"/>
</dbReference>
<evidence type="ECO:0000256" key="6">
    <source>
        <dbReference type="PIRNR" id="PIRNR003101"/>
    </source>
</evidence>
<dbReference type="NCBIfam" id="TIGR01174">
    <property type="entry name" value="ftsA"/>
    <property type="match status" value="1"/>
</dbReference>
<proteinExistence type="inferred from homology"/>
<organism evidence="8 9">
    <name type="scientific">Pseudolactococcus plantarum</name>
    <dbReference type="NCBI Taxonomy" id="1365"/>
    <lineage>
        <taxon>Bacteria</taxon>
        <taxon>Bacillati</taxon>
        <taxon>Bacillota</taxon>
        <taxon>Bacilli</taxon>
        <taxon>Lactobacillales</taxon>
        <taxon>Streptococcaceae</taxon>
        <taxon>Pseudolactococcus</taxon>
    </lineage>
</organism>
<protein>
    <recommendedName>
        <fullName evidence="5 6">Cell division protein FtsA</fullName>
    </recommendedName>
</protein>
<comment type="function">
    <text evidence="5 6">Cell division protein that is involved in the assembly of the Z ring. May serve as a membrane anchor for the Z ring.</text>
</comment>
<dbReference type="Gene3D" id="3.30.420.40">
    <property type="match status" value="2"/>
</dbReference>
<dbReference type="SUPFAM" id="SSF53067">
    <property type="entry name" value="Actin-like ATPase domain"/>
    <property type="match status" value="2"/>
</dbReference>
<dbReference type="Pfam" id="PF02491">
    <property type="entry name" value="SHS2_FTSA"/>
    <property type="match status" value="1"/>
</dbReference>
<evidence type="ECO:0000259" key="7">
    <source>
        <dbReference type="SMART" id="SM00842"/>
    </source>
</evidence>
<evidence type="ECO:0000313" key="8">
    <source>
        <dbReference type="EMBL" id="PCS05891.1"/>
    </source>
</evidence>
<gene>
    <name evidence="5" type="primary">ftsA</name>
    <name evidence="8" type="ORF">RU87_GL000353</name>
</gene>
<dbReference type="STRING" id="1348632.GCA_001591745_01518"/>
<dbReference type="SMART" id="SM00842">
    <property type="entry name" value="FtsA"/>
    <property type="match status" value="1"/>
</dbReference>
<dbReference type="InterPro" id="IPR021873">
    <property type="entry name" value="FtsA_C"/>
</dbReference>
<comment type="similarity">
    <text evidence="5 6">Belongs to the FtsA/MreB family.</text>
</comment>
<dbReference type="GO" id="GO:0032153">
    <property type="term" value="C:cell division site"/>
    <property type="evidence" value="ECO:0007669"/>
    <property type="project" value="UniProtKB-UniRule"/>
</dbReference>
<dbReference type="AlphaFoldDB" id="A0A2A5RXD7"/>
<dbReference type="Pfam" id="PF11983">
    <property type="entry name" value="FtsA_C"/>
    <property type="match status" value="1"/>
</dbReference>
<dbReference type="CDD" id="cd24048">
    <property type="entry name" value="ASKHA_NBD_FtsA"/>
    <property type="match status" value="1"/>
</dbReference>
<evidence type="ECO:0000256" key="5">
    <source>
        <dbReference type="HAMAP-Rule" id="MF_02033"/>
    </source>
</evidence>
<dbReference type="HAMAP" id="MF_02033">
    <property type="entry name" value="FtsA"/>
    <property type="match status" value="1"/>
</dbReference>
<evidence type="ECO:0000256" key="3">
    <source>
        <dbReference type="ARBA" id="ARBA00023136"/>
    </source>
</evidence>
<feature type="domain" description="SHS2" evidence="7">
    <location>
        <begin position="13"/>
        <end position="200"/>
    </location>
</feature>
<dbReference type="PIRSF" id="PIRSF003101">
    <property type="entry name" value="FtsA"/>
    <property type="match status" value="1"/>
</dbReference>
<name>A0A2A5RXD7_9LACT</name>
<sequence>MEGVALMAKSGLYTGLDIGTNTIKVLVAEYVSGEMNIIGVGNAKSDGLKNGTIVDIEKVSQAIRKAVNAAEERAGIQITGVNVAVPANRLEVDACQGMVTVNSESKEVVESDISQVVASALMRGMMPEREIIAVEPKEFTVDGFSGISDPRGMFGVRLEMKGLVYTGPKTLVHNIRRAIERAGLAVENIVIAPLAIAHHVLNESEREFGTVVVDLGAGQTTVMAIRDQELQFAHVIAEGGDYITKDISTILNTSTDQADNVKLNYGEASTARASKDERFPVSVVGHTEPVEITEYYLSEIIEARLSQIFSRVRQDLERSRGLSLPGGIILLGGAAAMPGVAELATEIIGTNVRLYVPTEMGLRNPTFAQVISIVDYVGSRSDIENLVTQAAAGNTLFSEPIVETSAIYREPATEMFADSSYASSVDDTTYMTQAPQVSTPKQDKEPKESIVDKVRNVFGSMFD</sequence>
<dbReference type="InterPro" id="IPR050696">
    <property type="entry name" value="FtsA/MreB"/>
</dbReference>
<keyword evidence="4 5" id="KW-0131">Cell cycle</keyword>
<comment type="subcellular location">
    <subcellularLocation>
        <location evidence="5">Cell membrane</location>
        <topology evidence="5">Peripheral membrane protein</topology>
        <orientation evidence="5">Cytoplasmic side</orientation>
    </subcellularLocation>
    <text evidence="5">Localizes to the Z ring in an FtsZ-dependent manner. Targeted to the membrane through a conserved C-terminal amphipathic helix.</text>
</comment>
<evidence type="ECO:0000256" key="4">
    <source>
        <dbReference type="ARBA" id="ARBA00023306"/>
    </source>
</evidence>
<reference evidence="8 9" key="1">
    <citation type="submission" date="2014-12" db="EMBL/GenBank/DDBJ databases">
        <title>Draft genome sequences of 10 type strains of Lactococcus.</title>
        <authorList>
            <person name="Sun Z."/>
            <person name="Zhong Z."/>
            <person name="Liu W."/>
            <person name="Zhang W."/>
            <person name="Zhang H."/>
        </authorList>
    </citation>
    <scope>NUCLEOTIDE SEQUENCE [LARGE SCALE GENOMIC DNA]</scope>
    <source>
        <strain evidence="8 9">DSM 20686</strain>
    </source>
</reference>
<dbReference type="Proteomes" id="UP000242246">
    <property type="component" value="Unassembled WGS sequence"/>
</dbReference>
<dbReference type="InterPro" id="IPR020823">
    <property type="entry name" value="Cell_div_FtsA"/>
</dbReference>
<keyword evidence="2 5" id="KW-0132">Cell division</keyword>
<keyword evidence="3 5" id="KW-0472">Membrane</keyword>
<keyword evidence="9" id="KW-1185">Reference proteome</keyword>